<keyword evidence="1" id="KW-1133">Transmembrane helix</keyword>
<accession>A0A069S5J3</accession>
<proteinExistence type="predicted"/>
<organism evidence="2 3">
    <name type="scientific">Phocaeicola vulgatus str. 3975 RP4</name>
    <dbReference type="NCBI Taxonomy" id="1339352"/>
    <lineage>
        <taxon>Bacteria</taxon>
        <taxon>Pseudomonadati</taxon>
        <taxon>Bacteroidota</taxon>
        <taxon>Bacteroidia</taxon>
        <taxon>Bacteroidales</taxon>
        <taxon>Bacteroidaceae</taxon>
        <taxon>Phocaeicola</taxon>
    </lineage>
</organism>
<dbReference type="AlphaFoldDB" id="A0A069S5J3"/>
<dbReference type="Proteomes" id="UP000027661">
    <property type="component" value="Unassembled WGS sequence"/>
</dbReference>
<gene>
    <name evidence="2" type="ORF">M099_3829</name>
</gene>
<feature type="transmembrane region" description="Helical" evidence="1">
    <location>
        <begin position="23"/>
        <end position="43"/>
    </location>
</feature>
<evidence type="ECO:0000256" key="1">
    <source>
        <dbReference type="SAM" id="Phobius"/>
    </source>
</evidence>
<name>A0A069S5J3_PHOVU</name>
<dbReference type="EMBL" id="JNHM01000143">
    <property type="protein sequence ID" value="KDS45420.1"/>
    <property type="molecule type" value="Genomic_DNA"/>
</dbReference>
<evidence type="ECO:0000313" key="3">
    <source>
        <dbReference type="Proteomes" id="UP000027661"/>
    </source>
</evidence>
<comment type="caution">
    <text evidence="2">The sequence shown here is derived from an EMBL/GenBank/DDBJ whole genome shotgun (WGS) entry which is preliminary data.</text>
</comment>
<keyword evidence="1" id="KW-0812">Transmembrane</keyword>
<protein>
    <submittedName>
        <fullName evidence="2">Putative membrane protein</fullName>
    </submittedName>
</protein>
<sequence>MEIYFFILRFVGSVTIFPYMLTYMYWDTNIVHAIILLYIFIIVK</sequence>
<evidence type="ECO:0000313" key="2">
    <source>
        <dbReference type="EMBL" id="KDS45420.1"/>
    </source>
</evidence>
<reference evidence="2 3" key="1">
    <citation type="submission" date="2014-04" db="EMBL/GenBank/DDBJ databases">
        <authorList>
            <person name="Sears C."/>
            <person name="Carroll K."/>
            <person name="Sack B.R."/>
            <person name="Qadri F."/>
            <person name="Myers L.L."/>
            <person name="Chung G.-T."/>
            <person name="Escheverria P."/>
            <person name="Fraser C.M."/>
            <person name="Sadzewicz L."/>
            <person name="Shefchek K.A."/>
            <person name="Tallon L."/>
            <person name="Das S.P."/>
            <person name="Daugherty S."/>
            <person name="Mongodin E.F."/>
        </authorList>
    </citation>
    <scope>NUCLEOTIDE SEQUENCE [LARGE SCALE GENOMIC DNA]</scope>
    <source>
        <strain evidence="2 3">3975 RP4</strain>
    </source>
</reference>
<keyword evidence="1" id="KW-0472">Membrane</keyword>